<accession>A0A7X2INV6</accession>
<organism evidence="2 3">
    <name type="scientific">Pseudoduganella rivuli</name>
    <dbReference type="NCBI Taxonomy" id="2666085"/>
    <lineage>
        <taxon>Bacteria</taxon>
        <taxon>Pseudomonadati</taxon>
        <taxon>Pseudomonadota</taxon>
        <taxon>Betaproteobacteria</taxon>
        <taxon>Burkholderiales</taxon>
        <taxon>Oxalobacteraceae</taxon>
        <taxon>Telluria group</taxon>
        <taxon>Pseudoduganella</taxon>
    </lineage>
</organism>
<dbReference type="RefSeq" id="WP_154375727.1">
    <property type="nucleotide sequence ID" value="NZ_WKJJ01000009.1"/>
</dbReference>
<reference evidence="2 3" key="1">
    <citation type="submission" date="2019-11" db="EMBL/GenBank/DDBJ databases">
        <title>Novel species isolated from a subtropical stream in China.</title>
        <authorList>
            <person name="Lu H."/>
        </authorList>
    </citation>
    <scope>NUCLEOTIDE SEQUENCE [LARGE SCALE GENOMIC DNA]</scope>
    <source>
        <strain evidence="2 3">FT92W</strain>
    </source>
</reference>
<comment type="caution">
    <text evidence="2">The sequence shown here is derived from an EMBL/GenBank/DDBJ whole genome shotgun (WGS) entry which is preliminary data.</text>
</comment>
<name>A0A7X2INV6_9BURK</name>
<dbReference type="Proteomes" id="UP000446768">
    <property type="component" value="Unassembled WGS sequence"/>
</dbReference>
<proteinExistence type="predicted"/>
<dbReference type="AlphaFoldDB" id="A0A7X2INV6"/>
<evidence type="ECO:0000256" key="1">
    <source>
        <dbReference type="SAM" id="SignalP"/>
    </source>
</evidence>
<evidence type="ECO:0000313" key="3">
    <source>
        <dbReference type="Proteomes" id="UP000446768"/>
    </source>
</evidence>
<dbReference type="PROSITE" id="PS51257">
    <property type="entry name" value="PROKAR_LIPOPROTEIN"/>
    <property type="match status" value="1"/>
</dbReference>
<dbReference type="EMBL" id="WKJJ01000009">
    <property type="protein sequence ID" value="MRV73309.1"/>
    <property type="molecule type" value="Genomic_DNA"/>
</dbReference>
<evidence type="ECO:0008006" key="4">
    <source>
        <dbReference type="Google" id="ProtNLM"/>
    </source>
</evidence>
<keyword evidence="1" id="KW-0732">Signal</keyword>
<sequence length="178" mass="19052">MKIRSLPLAIPAALTTAILLAACSPKFDWRDYRGPVTPYSALFPSKPATQTRQVNLGEDKVDMHMAAAEIDGVTFAVGSAELPDAARAQAAITAMKGTMVKNLNATVTSEKQESSSAGGAQRSTIAVEAKGSRNGEAMVLYGRFVAKDKRVYQAIVAGREKHVDKEAVDMFLTSFKTD</sequence>
<keyword evidence="3" id="KW-1185">Reference proteome</keyword>
<feature type="chain" id="PRO_5031524140" description="Transmembrane protein" evidence="1">
    <location>
        <begin position="22"/>
        <end position="178"/>
    </location>
</feature>
<evidence type="ECO:0000313" key="2">
    <source>
        <dbReference type="EMBL" id="MRV73309.1"/>
    </source>
</evidence>
<gene>
    <name evidence="2" type="ORF">GJ700_16475</name>
</gene>
<feature type="signal peptide" evidence="1">
    <location>
        <begin position="1"/>
        <end position="21"/>
    </location>
</feature>
<protein>
    <recommendedName>
        <fullName evidence="4">Transmembrane protein</fullName>
    </recommendedName>
</protein>